<dbReference type="OrthoDB" id="2372055at2759"/>
<feature type="transmembrane region" description="Helical" evidence="2">
    <location>
        <begin position="261"/>
        <end position="282"/>
    </location>
</feature>
<evidence type="ECO:0000256" key="1">
    <source>
        <dbReference type="SAM" id="MobiDB-lite"/>
    </source>
</evidence>
<dbReference type="EMBL" id="JEMT01016942">
    <property type="protein sequence ID" value="EXX69134.1"/>
    <property type="molecule type" value="Genomic_DNA"/>
</dbReference>
<keyword evidence="2" id="KW-1133">Transmembrane helix</keyword>
<feature type="region of interest" description="Disordered" evidence="1">
    <location>
        <begin position="1"/>
        <end position="51"/>
    </location>
</feature>
<evidence type="ECO:0000313" key="3">
    <source>
        <dbReference type="EMBL" id="EXX69134.1"/>
    </source>
</evidence>
<keyword evidence="2" id="KW-0472">Membrane</keyword>
<organism evidence="3 4">
    <name type="scientific">Rhizophagus irregularis (strain DAOM 197198w)</name>
    <name type="common">Glomus intraradices</name>
    <dbReference type="NCBI Taxonomy" id="1432141"/>
    <lineage>
        <taxon>Eukaryota</taxon>
        <taxon>Fungi</taxon>
        <taxon>Fungi incertae sedis</taxon>
        <taxon>Mucoromycota</taxon>
        <taxon>Glomeromycotina</taxon>
        <taxon>Glomeromycetes</taxon>
        <taxon>Glomerales</taxon>
        <taxon>Glomeraceae</taxon>
        <taxon>Rhizophagus</taxon>
    </lineage>
</organism>
<proteinExistence type="predicted"/>
<feature type="transmembrane region" description="Helical" evidence="2">
    <location>
        <begin position="130"/>
        <end position="147"/>
    </location>
</feature>
<feature type="transmembrane region" description="Helical" evidence="2">
    <location>
        <begin position="232"/>
        <end position="255"/>
    </location>
</feature>
<dbReference type="HOGENOM" id="CLU_1035134_0_0_1"/>
<dbReference type="AlphaFoldDB" id="A0A015KNL2"/>
<sequence length="296" mass="33560">MTNPTYESKVSIKDVNSETQNKLNVDVETPPPPYEAGGSATSSTSSKVDNNQNTNLKQIEPVVQHDYYGYNSPQQQEYFQQDGSTIVYIEGNNNYNVPRDQYHQQQQKKKRTCIEKYWGPVINPDAWKSLLYFLFIAPVIALFSGIWCGTMLLFAIVSLIFPPLGFFFCIGTALSYRALGRLELIAATMCTSKHKPSHMYPPVFRTSAQVASHTQTDGGILRYGIRICLDEYTWMCFVYFVFVNVICTAVAWVLVFFFFTLAFSPIMIVAMPVMCRICLAFGKAKVKMSENILIKV</sequence>
<evidence type="ECO:0000313" key="4">
    <source>
        <dbReference type="Proteomes" id="UP000022910"/>
    </source>
</evidence>
<reference evidence="3 4" key="1">
    <citation type="submission" date="2014-02" db="EMBL/GenBank/DDBJ databases">
        <title>Single nucleus genome sequencing reveals high similarity among nuclei of an endomycorrhizal fungus.</title>
        <authorList>
            <person name="Lin K."/>
            <person name="Geurts R."/>
            <person name="Zhang Z."/>
            <person name="Limpens E."/>
            <person name="Saunders D.G."/>
            <person name="Mu D."/>
            <person name="Pang E."/>
            <person name="Cao H."/>
            <person name="Cha H."/>
            <person name="Lin T."/>
            <person name="Zhou Q."/>
            <person name="Shang Y."/>
            <person name="Li Y."/>
            <person name="Ivanov S."/>
            <person name="Sharma T."/>
            <person name="Velzen R.V."/>
            <person name="Ruijter N.D."/>
            <person name="Aanen D.K."/>
            <person name="Win J."/>
            <person name="Kamoun S."/>
            <person name="Bisseling T."/>
            <person name="Huang S."/>
        </authorList>
    </citation>
    <scope>NUCLEOTIDE SEQUENCE [LARGE SCALE GENOMIC DNA]</scope>
    <source>
        <strain evidence="4">DAOM197198w</strain>
    </source>
</reference>
<accession>A0A015KNL2</accession>
<comment type="caution">
    <text evidence="3">The sequence shown here is derived from an EMBL/GenBank/DDBJ whole genome shotgun (WGS) entry which is preliminary data.</text>
</comment>
<keyword evidence="4" id="KW-1185">Reference proteome</keyword>
<gene>
    <name evidence="3" type="ORF">RirG_098760</name>
</gene>
<evidence type="ECO:0000256" key="2">
    <source>
        <dbReference type="SAM" id="Phobius"/>
    </source>
</evidence>
<feature type="compositionally biased region" description="Low complexity" evidence="1">
    <location>
        <begin position="36"/>
        <end position="46"/>
    </location>
</feature>
<keyword evidence="2" id="KW-0812">Transmembrane</keyword>
<name>A0A015KNL2_RHIIW</name>
<feature type="transmembrane region" description="Helical" evidence="2">
    <location>
        <begin position="153"/>
        <end position="176"/>
    </location>
</feature>
<dbReference type="Proteomes" id="UP000022910">
    <property type="component" value="Unassembled WGS sequence"/>
</dbReference>
<protein>
    <submittedName>
        <fullName evidence="3">Uncharacterized protein</fullName>
    </submittedName>
</protein>